<gene>
    <name evidence="1" type="ORF">GPAL_3551</name>
</gene>
<dbReference type="Proteomes" id="UP000006251">
    <property type="component" value="Unassembled WGS sequence"/>
</dbReference>
<accession>K6ZJ95</accession>
<organism evidence="1 2">
    <name type="scientific">Brumicola pallidula DSM 14239 = ACAM 615</name>
    <dbReference type="NCBI Taxonomy" id="1121922"/>
    <lineage>
        <taxon>Bacteria</taxon>
        <taxon>Pseudomonadati</taxon>
        <taxon>Pseudomonadota</taxon>
        <taxon>Gammaproteobacteria</taxon>
        <taxon>Alteromonadales</taxon>
        <taxon>Alteromonadaceae</taxon>
        <taxon>Brumicola</taxon>
    </lineage>
</organism>
<dbReference type="STRING" id="1121922.GCA_000428905_00902"/>
<dbReference type="RefSeq" id="WP_006014417.1">
    <property type="nucleotide sequence ID" value="NZ_BAEQ01000055.1"/>
</dbReference>
<sequence length="154" mass="17974">MSECQNLSDPENRKNWIKENGDCDEMHAFFAPNIKPNNKVKKPKPITFNMDFSNSDLILVDIIAAKQSCSRNAVLSKFIELELTETYYSLDKESQCDISLHVDEQLSESGVEHDYQEMTWLVAHLCFYREHLVEPSWIREGSPWKKAFEEVNKK</sequence>
<dbReference type="EMBL" id="BAEQ01000055">
    <property type="protein sequence ID" value="GAC30397.1"/>
    <property type="molecule type" value="Genomic_DNA"/>
</dbReference>
<proteinExistence type="predicted"/>
<keyword evidence="2" id="KW-1185">Reference proteome</keyword>
<name>K6ZJ95_9ALTE</name>
<reference evidence="2" key="1">
    <citation type="journal article" date="2014" name="Environ. Microbiol.">
        <title>Comparative genomics of the marine bacterial genus Glaciecola reveals the high degree of genomic diversity and genomic characteristic for cold adaptation.</title>
        <authorList>
            <person name="Qin Q.L."/>
            <person name="Xie B.B."/>
            <person name="Yu Y."/>
            <person name="Shu Y.L."/>
            <person name="Rong J.C."/>
            <person name="Zhang Y.J."/>
            <person name="Zhao D.L."/>
            <person name="Chen X.L."/>
            <person name="Zhang X.Y."/>
            <person name="Chen B."/>
            <person name="Zhou B.C."/>
            <person name="Zhang Y.Z."/>
        </authorList>
    </citation>
    <scope>NUCLEOTIDE SEQUENCE [LARGE SCALE GENOMIC DNA]</scope>
    <source>
        <strain evidence="2">ACAM 615</strain>
    </source>
</reference>
<protein>
    <submittedName>
        <fullName evidence="1">Uncharacterized protein</fullName>
    </submittedName>
</protein>
<evidence type="ECO:0000313" key="1">
    <source>
        <dbReference type="EMBL" id="GAC30397.1"/>
    </source>
</evidence>
<dbReference type="AlphaFoldDB" id="K6ZJ95"/>
<comment type="caution">
    <text evidence="1">The sequence shown here is derived from an EMBL/GenBank/DDBJ whole genome shotgun (WGS) entry which is preliminary data.</text>
</comment>
<evidence type="ECO:0000313" key="2">
    <source>
        <dbReference type="Proteomes" id="UP000006251"/>
    </source>
</evidence>